<proteinExistence type="inferred from homology"/>
<evidence type="ECO:0000259" key="12">
    <source>
        <dbReference type="SMART" id="SM01016"/>
    </source>
</evidence>
<dbReference type="Pfam" id="PF05746">
    <property type="entry name" value="DALR_1"/>
    <property type="match status" value="1"/>
</dbReference>
<keyword evidence="7 10" id="KW-0030">Aminoacyl-tRNA synthetase</keyword>
<dbReference type="PANTHER" id="PTHR11956:SF11">
    <property type="entry name" value="ARGININE--TRNA LIGASE, MITOCHONDRIAL-RELATED"/>
    <property type="match status" value="1"/>
</dbReference>
<dbReference type="OrthoDB" id="68056at2759"/>
<dbReference type="SMART" id="SM01016">
    <property type="entry name" value="Arg_tRNA_synt_N"/>
    <property type="match status" value="1"/>
</dbReference>
<protein>
    <recommendedName>
        <fullName evidence="2">arginine--tRNA ligase</fullName>
        <ecNumber evidence="2">6.1.1.19</ecNumber>
    </recommendedName>
    <alternativeName>
        <fullName evidence="8">Arginyl-tRNA synthetase</fullName>
    </alternativeName>
</protein>
<dbReference type="Proteomes" id="UP000800094">
    <property type="component" value="Unassembled WGS sequence"/>
</dbReference>
<dbReference type="InterPro" id="IPR005148">
    <property type="entry name" value="Arg-tRNA-synth_N"/>
</dbReference>
<dbReference type="CDD" id="cd00671">
    <property type="entry name" value="ArgRS_core"/>
    <property type="match status" value="1"/>
</dbReference>
<dbReference type="AlphaFoldDB" id="A0A6A6IU28"/>
<dbReference type="SUPFAM" id="SSF55190">
    <property type="entry name" value="Arginyl-tRNA synthetase (ArgRS), N-terminal 'additional' domain"/>
    <property type="match status" value="1"/>
</dbReference>
<evidence type="ECO:0000256" key="4">
    <source>
        <dbReference type="ARBA" id="ARBA00022741"/>
    </source>
</evidence>
<dbReference type="GO" id="GO:0005524">
    <property type="term" value="F:ATP binding"/>
    <property type="evidence" value="ECO:0007669"/>
    <property type="project" value="UniProtKB-KW"/>
</dbReference>
<keyword evidence="3 10" id="KW-0436">Ligase</keyword>
<dbReference type="InterPro" id="IPR008909">
    <property type="entry name" value="DALR_anticod-bd"/>
</dbReference>
<organism evidence="13 14">
    <name type="scientific">Trematosphaeria pertusa</name>
    <dbReference type="NCBI Taxonomy" id="390896"/>
    <lineage>
        <taxon>Eukaryota</taxon>
        <taxon>Fungi</taxon>
        <taxon>Dikarya</taxon>
        <taxon>Ascomycota</taxon>
        <taxon>Pezizomycotina</taxon>
        <taxon>Dothideomycetes</taxon>
        <taxon>Pleosporomycetidae</taxon>
        <taxon>Pleosporales</taxon>
        <taxon>Massarineae</taxon>
        <taxon>Trematosphaeriaceae</taxon>
        <taxon>Trematosphaeria</taxon>
    </lineage>
</organism>
<dbReference type="PROSITE" id="PS00178">
    <property type="entry name" value="AA_TRNA_LIGASE_I"/>
    <property type="match status" value="1"/>
</dbReference>
<evidence type="ECO:0000256" key="6">
    <source>
        <dbReference type="ARBA" id="ARBA00022917"/>
    </source>
</evidence>
<accession>A0A6A6IU28</accession>
<evidence type="ECO:0000256" key="9">
    <source>
        <dbReference type="ARBA" id="ARBA00049339"/>
    </source>
</evidence>
<dbReference type="EC" id="6.1.1.19" evidence="2"/>
<feature type="domain" description="DALR anticodon binding" evidence="11">
    <location>
        <begin position="513"/>
        <end position="630"/>
    </location>
</feature>
<evidence type="ECO:0000256" key="10">
    <source>
        <dbReference type="RuleBase" id="RU363038"/>
    </source>
</evidence>
<dbReference type="InterPro" id="IPR001412">
    <property type="entry name" value="aa-tRNA-synth_I_CS"/>
</dbReference>
<gene>
    <name evidence="13" type="ORF">BU26DRAFT_589084</name>
</gene>
<feature type="domain" description="Arginyl tRNA synthetase N-terminal" evidence="12">
    <location>
        <begin position="20"/>
        <end position="101"/>
    </location>
</feature>
<evidence type="ECO:0000313" key="14">
    <source>
        <dbReference type="Proteomes" id="UP000800094"/>
    </source>
</evidence>
<name>A0A6A6IU28_9PLEO</name>
<evidence type="ECO:0000259" key="11">
    <source>
        <dbReference type="SMART" id="SM00836"/>
    </source>
</evidence>
<evidence type="ECO:0000256" key="1">
    <source>
        <dbReference type="ARBA" id="ARBA00005594"/>
    </source>
</evidence>
<dbReference type="SMART" id="SM00836">
    <property type="entry name" value="DALR_1"/>
    <property type="match status" value="1"/>
</dbReference>
<keyword evidence="4 10" id="KW-0547">Nucleotide-binding</keyword>
<reference evidence="13" key="1">
    <citation type="journal article" date="2020" name="Stud. Mycol.">
        <title>101 Dothideomycetes genomes: a test case for predicting lifestyles and emergence of pathogens.</title>
        <authorList>
            <person name="Haridas S."/>
            <person name="Albert R."/>
            <person name="Binder M."/>
            <person name="Bloem J."/>
            <person name="Labutti K."/>
            <person name="Salamov A."/>
            <person name="Andreopoulos B."/>
            <person name="Baker S."/>
            <person name="Barry K."/>
            <person name="Bills G."/>
            <person name="Bluhm B."/>
            <person name="Cannon C."/>
            <person name="Castanera R."/>
            <person name="Culley D."/>
            <person name="Daum C."/>
            <person name="Ezra D."/>
            <person name="Gonzalez J."/>
            <person name="Henrissat B."/>
            <person name="Kuo A."/>
            <person name="Liang C."/>
            <person name="Lipzen A."/>
            <person name="Lutzoni F."/>
            <person name="Magnuson J."/>
            <person name="Mondo S."/>
            <person name="Nolan M."/>
            <person name="Ohm R."/>
            <person name="Pangilinan J."/>
            <person name="Park H.-J."/>
            <person name="Ramirez L."/>
            <person name="Alfaro M."/>
            <person name="Sun H."/>
            <person name="Tritt A."/>
            <person name="Yoshinaga Y."/>
            <person name="Zwiers L.-H."/>
            <person name="Turgeon B."/>
            <person name="Goodwin S."/>
            <person name="Spatafora J."/>
            <person name="Crous P."/>
            <person name="Grigoriev I."/>
        </authorList>
    </citation>
    <scope>NUCLEOTIDE SEQUENCE</scope>
    <source>
        <strain evidence="13">CBS 122368</strain>
    </source>
</reference>
<keyword evidence="6 10" id="KW-0648">Protein biosynthesis</keyword>
<evidence type="ECO:0000256" key="3">
    <source>
        <dbReference type="ARBA" id="ARBA00022598"/>
    </source>
</evidence>
<dbReference type="GeneID" id="54588053"/>
<dbReference type="Pfam" id="PF00750">
    <property type="entry name" value="tRNA-synt_1d"/>
    <property type="match status" value="1"/>
</dbReference>
<dbReference type="NCBIfam" id="TIGR00456">
    <property type="entry name" value="argS"/>
    <property type="match status" value="1"/>
</dbReference>
<dbReference type="RefSeq" id="XP_033688958.1">
    <property type="nucleotide sequence ID" value="XM_033834723.1"/>
</dbReference>
<dbReference type="Gene3D" id="3.30.1360.70">
    <property type="entry name" value="Arginyl tRNA synthetase N-terminal domain"/>
    <property type="match status" value="1"/>
</dbReference>
<dbReference type="InterPro" id="IPR001278">
    <property type="entry name" value="Arg-tRNA-ligase"/>
</dbReference>
<dbReference type="GO" id="GO:0006420">
    <property type="term" value="P:arginyl-tRNA aminoacylation"/>
    <property type="evidence" value="ECO:0007669"/>
    <property type="project" value="InterPro"/>
</dbReference>
<comment type="catalytic activity">
    <reaction evidence="9">
        <text>tRNA(Arg) + L-arginine + ATP = L-arginyl-tRNA(Arg) + AMP + diphosphate</text>
        <dbReference type="Rhea" id="RHEA:20301"/>
        <dbReference type="Rhea" id="RHEA-COMP:9658"/>
        <dbReference type="Rhea" id="RHEA-COMP:9673"/>
        <dbReference type="ChEBI" id="CHEBI:30616"/>
        <dbReference type="ChEBI" id="CHEBI:32682"/>
        <dbReference type="ChEBI" id="CHEBI:33019"/>
        <dbReference type="ChEBI" id="CHEBI:78442"/>
        <dbReference type="ChEBI" id="CHEBI:78513"/>
        <dbReference type="ChEBI" id="CHEBI:456215"/>
        <dbReference type="EC" id="6.1.1.19"/>
    </reaction>
</comment>
<dbReference type="InterPro" id="IPR014729">
    <property type="entry name" value="Rossmann-like_a/b/a_fold"/>
</dbReference>
<evidence type="ECO:0000256" key="8">
    <source>
        <dbReference type="ARBA" id="ARBA00033033"/>
    </source>
</evidence>
<dbReference type="InterPro" id="IPR036695">
    <property type="entry name" value="Arg-tRNA-synth_N_sf"/>
</dbReference>
<keyword evidence="5 10" id="KW-0067">ATP-binding</keyword>
<evidence type="ECO:0000256" key="5">
    <source>
        <dbReference type="ARBA" id="ARBA00022840"/>
    </source>
</evidence>
<dbReference type="GO" id="GO:0004814">
    <property type="term" value="F:arginine-tRNA ligase activity"/>
    <property type="evidence" value="ECO:0007669"/>
    <property type="project" value="UniProtKB-EC"/>
</dbReference>
<dbReference type="GO" id="GO:0005739">
    <property type="term" value="C:mitochondrion"/>
    <property type="evidence" value="ECO:0007669"/>
    <property type="project" value="TreeGrafter"/>
</dbReference>
<dbReference type="GO" id="GO:0032543">
    <property type="term" value="P:mitochondrial translation"/>
    <property type="evidence" value="ECO:0007669"/>
    <property type="project" value="TreeGrafter"/>
</dbReference>
<dbReference type="Gene3D" id="3.40.50.620">
    <property type="entry name" value="HUPs"/>
    <property type="match status" value="1"/>
</dbReference>
<evidence type="ECO:0000313" key="13">
    <source>
        <dbReference type="EMBL" id="KAF2253954.1"/>
    </source>
</evidence>
<evidence type="ECO:0000256" key="2">
    <source>
        <dbReference type="ARBA" id="ARBA00012837"/>
    </source>
</evidence>
<sequence>MSTLSALRVNIDKPTANPVDVYRIHLTKLLAGLTGAAPAVIYPALQLTQTLAKGDLSLAVPALRLKGRKPDDVAQMIQNEFPDSPLLERPVADRSFVQFFFKPAPLAAIVLPLVLDDAANYGRDLTLGLHDPADHAKGRKRIVIDFGSPNIAKPFHAGHLRSTIIGGFLANLYEQANWDVVRLNYLGDWGKQYGVLGVGFADFGSRDELERDPIGHLFHVYVKVSAIARDQQAVIKEKEGQIAELNAKGEPVVALEAEVEKIRDASVDERARQYFKRMCDGDDEALGLWKTFRDLSIERYKDTFARLNIHYDVYDGESQIKDSSMEEAARVLEEKGLSEDSQGAKIVDLTQYAKKLGKAIIKKKDGTSIYLTRDIGAVFERYEKYHYDKMIYVIANQQDLHMMQLIKIIELMGRDDLAKRLQHINFGLVSGMSTRRGTVKFLDDILRDTADKMHEVMRANQSKYVQVEDPERTADILGISAVLVQDMSGKRINGYTFDMNRMTSFEGDTGPYLQYSHARLCSIIRKAEIPMDELSRADLSLLTEKHATDLVRTLAQWPDVFRNTYKTQEPVTVLTYLFKLTHALNSSYDRLNILKSEPDVKLARLALYCSVQRILNSGMRLLSLTPVERM</sequence>
<dbReference type="Gene3D" id="1.10.730.10">
    <property type="entry name" value="Isoleucyl-tRNA Synthetase, Domain 1"/>
    <property type="match status" value="1"/>
</dbReference>
<dbReference type="PRINTS" id="PR01038">
    <property type="entry name" value="TRNASYNTHARG"/>
</dbReference>
<dbReference type="CDD" id="cd07956">
    <property type="entry name" value="Anticodon_Ia_Arg"/>
    <property type="match status" value="1"/>
</dbReference>
<evidence type="ECO:0000256" key="7">
    <source>
        <dbReference type="ARBA" id="ARBA00023146"/>
    </source>
</evidence>
<keyword evidence="14" id="KW-1185">Reference proteome</keyword>
<dbReference type="FunFam" id="1.10.730.10:FF:000006">
    <property type="entry name" value="Arginyl-tRNA synthetase 2, mitochondrial"/>
    <property type="match status" value="1"/>
</dbReference>
<comment type="similarity">
    <text evidence="1 10">Belongs to the class-I aminoacyl-tRNA synthetase family.</text>
</comment>
<dbReference type="SUPFAM" id="SSF47323">
    <property type="entry name" value="Anticodon-binding domain of a subclass of class I aminoacyl-tRNA synthetases"/>
    <property type="match status" value="1"/>
</dbReference>
<dbReference type="SUPFAM" id="SSF52374">
    <property type="entry name" value="Nucleotidylyl transferase"/>
    <property type="match status" value="1"/>
</dbReference>
<dbReference type="EMBL" id="ML987191">
    <property type="protein sequence ID" value="KAF2253954.1"/>
    <property type="molecule type" value="Genomic_DNA"/>
</dbReference>
<dbReference type="PANTHER" id="PTHR11956">
    <property type="entry name" value="ARGINYL-TRNA SYNTHETASE"/>
    <property type="match status" value="1"/>
</dbReference>
<dbReference type="InterPro" id="IPR009080">
    <property type="entry name" value="tRNAsynth_Ia_anticodon-bd"/>
</dbReference>
<dbReference type="InterPro" id="IPR035684">
    <property type="entry name" value="ArgRS_core"/>
</dbReference>